<proteinExistence type="predicted"/>
<keyword evidence="1" id="KW-1133">Transmembrane helix</keyword>
<dbReference type="EMBL" id="DVHM01000103">
    <property type="protein sequence ID" value="HIR70917.1"/>
    <property type="molecule type" value="Genomic_DNA"/>
</dbReference>
<feature type="transmembrane region" description="Helical" evidence="1">
    <location>
        <begin position="21"/>
        <end position="42"/>
    </location>
</feature>
<keyword evidence="1" id="KW-0472">Membrane</keyword>
<dbReference type="Proteomes" id="UP000823912">
    <property type="component" value="Unassembled WGS sequence"/>
</dbReference>
<gene>
    <name evidence="2" type="ORF">IAA55_06525</name>
</gene>
<organism evidence="2 3">
    <name type="scientific">Candidatus Pullilachnospira gallistercoris</name>
    <dbReference type="NCBI Taxonomy" id="2840911"/>
    <lineage>
        <taxon>Bacteria</taxon>
        <taxon>Bacillati</taxon>
        <taxon>Bacillota</taxon>
        <taxon>Clostridia</taxon>
        <taxon>Lachnospirales</taxon>
        <taxon>Lachnospiraceae</taxon>
        <taxon>Lachnospiraceae incertae sedis</taxon>
        <taxon>Candidatus Pullilachnospira</taxon>
    </lineage>
</organism>
<evidence type="ECO:0000256" key="1">
    <source>
        <dbReference type="SAM" id="Phobius"/>
    </source>
</evidence>
<reference evidence="2" key="2">
    <citation type="journal article" date="2021" name="PeerJ">
        <title>Extensive microbial diversity within the chicken gut microbiome revealed by metagenomics and culture.</title>
        <authorList>
            <person name="Gilroy R."/>
            <person name="Ravi A."/>
            <person name="Getino M."/>
            <person name="Pursley I."/>
            <person name="Horton D.L."/>
            <person name="Alikhan N.F."/>
            <person name="Baker D."/>
            <person name="Gharbi K."/>
            <person name="Hall N."/>
            <person name="Watson M."/>
            <person name="Adriaenssens E.M."/>
            <person name="Foster-Nyarko E."/>
            <person name="Jarju S."/>
            <person name="Secka A."/>
            <person name="Antonio M."/>
            <person name="Oren A."/>
            <person name="Chaudhuri R.R."/>
            <person name="La Ragione R."/>
            <person name="Hildebrand F."/>
            <person name="Pallen M.J."/>
        </authorList>
    </citation>
    <scope>NUCLEOTIDE SEQUENCE</scope>
    <source>
        <strain evidence="2">ChiSjej5B23-6657</strain>
    </source>
</reference>
<accession>A0A9D1E9W2</accession>
<evidence type="ECO:0000313" key="3">
    <source>
        <dbReference type="Proteomes" id="UP000823912"/>
    </source>
</evidence>
<keyword evidence="1" id="KW-0812">Transmembrane</keyword>
<reference evidence="2" key="1">
    <citation type="submission" date="2020-10" db="EMBL/GenBank/DDBJ databases">
        <authorList>
            <person name="Gilroy R."/>
        </authorList>
    </citation>
    <scope>NUCLEOTIDE SEQUENCE</scope>
    <source>
        <strain evidence="2">ChiSjej5B23-6657</strain>
    </source>
</reference>
<dbReference type="AlphaFoldDB" id="A0A9D1E9W2"/>
<protein>
    <submittedName>
        <fullName evidence="2">Uncharacterized protein</fullName>
    </submittedName>
</protein>
<name>A0A9D1E9W2_9FIRM</name>
<evidence type="ECO:0000313" key="2">
    <source>
        <dbReference type="EMBL" id="HIR70917.1"/>
    </source>
</evidence>
<sequence>MMRAAKIMMTYLRKRYPWLFIILRIAAAVLGAPGFSFFRLLLEKLLF</sequence>
<comment type="caution">
    <text evidence="2">The sequence shown here is derived from an EMBL/GenBank/DDBJ whole genome shotgun (WGS) entry which is preliminary data.</text>
</comment>